<reference evidence="2" key="1">
    <citation type="submission" date="2017-04" db="EMBL/GenBank/DDBJ databases">
        <authorList>
            <person name="Varghese N."/>
            <person name="Submissions S."/>
        </authorList>
    </citation>
    <scope>NUCLEOTIDE SEQUENCE [LARGE SCALE GENOMIC DNA]</scope>
</reference>
<keyword evidence="2" id="KW-1185">Reference proteome</keyword>
<evidence type="ECO:0000313" key="1">
    <source>
        <dbReference type="EMBL" id="SMQ60015.1"/>
    </source>
</evidence>
<dbReference type="Proteomes" id="UP000194474">
    <property type="component" value="Unassembled WGS sequence"/>
</dbReference>
<dbReference type="AlphaFoldDB" id="A0A1Y6EBU5"/>
<dbReference type="EMBL" id="FXWK01000001">
    <property type="protein sequence ID" value="SMQ60015.1"/>
    <property type="molecule type" value="Genomic_DNA"/>
</dbReference>
<accession>A0A1Y6EBU5</accession>
<organism evidence="1 2">
    <name type="scientific">Devosia lucknowensis</name>
    <dbReference type="NCBI Taxonomy" id="1096929"/>
    <lineage>
        <taxon>Bacteria</taxon>
        <taxon>Pseudomonadati</taxon>
        <taxon>Pseudomonadota</taxon>
        <taxon>Alphaproteobacteria</taxon>
        <taxon>Hyphomicrobiales</taxon>
        <taxon>Devosiaceae</taxon>
        <taxon>Devosia</taxon>
    </lineage>
</organism>
<protein>
    <submittedName>
        <fullName evidence="1">Type VI secretion system protein VasI</fullName>
    </submittedName>
</protein>
<proteinExistence type="predicted"/>
<sequence length="197" mass="20653">MRPKRADMGRGIWFVKRAVFAVCIPLLMAPVLPVAAQTGAQCAAIGDDGERLACYDTLFRTAAGAAPLASVTLESEQLIPARPTGRAPATITVSCEAEGLKVTFGFAGNTMSSIGRDVGLTLQNDLARARSSTLPVNAENTAVLINNTADTISFLDSLEGTTNLTVRVTPVSTRSLSVRFRVDAFPAEVAPVVAACE</sequence>
<gene>
    <name evidence="1" type="ORF">SAMN06295905_0316</name>
</gene>
<evidence type="ECO:0000313" key="2">
    <source>
        <dbReference type="Proteomes" id="UP000194474"/>
    </source>
</evidence>
<name>A0A1Y6EBU5_9HYPH</name>